<organism evidence="2 3">
    <name type="scientific">Dioscorea zingiberensis</name>
    <dbReference type="NCBI Taxonomy" id="325984"/>
    <lineage>
        <taxon>Eukaryota</taxon>
        <taxon>Viridiplantae</taxon>
        <taxon>Streptophyta</taxon>
        <taxon>Embryophyta</taxon>
        <taxon>Tracheophyta</taxon>
        <taxon>Spermatophyta</taxon>
        <taxon>Magnoliopsida</taxon>
        <taxon>Liliopsida</taxon>
        <taxon>Dioscoreales</taxon>
        <taxon>Dioscoreaceae</taxon>
        <taxon>Dioscorea</taxon>
    </lineage>
</organism>
<evidence type="ECO:0000313" key="2">
    <source>
        <dbReference type="EMBL" id="KAJ0966663.1"/>
    </source>
</evidence>
<name>A0A9D5H812_9LILI</name>
<accession>A0A9D5H812</accession>
<protein>
    <submittedName>
        <fullName evidence="2">Uncharacterized protein</fullName>
    </submittedName>
</protein>
<keyword evidence="3" id="KW-1185">Reference proteome</keyword>
<evidence type="ECO:0000313" key="3">
    <source>
        <dbReference type="Proteomes" id="UP001085076"/>
    </source>
</evidence>
<reference evidence="2" key="2">
    <citation type="journal article" date="2022" name="Hortic Res">
        <title>The genome of Dioscorea zingiberensis sheds light on the biosynthesis, origin and evolution of the medicinally important diosgenin saponins.</title>
        <authorList>
            <person name="Li Y."/>
            <person name="Tan C."/>
            <person name="Li Z."/>
            <person name="Guo J."/>
            <person name="Li S."/>
            <person name="Chen X."/>
            <person name="Wang C."/>
            <person name="Dai X."/>
            <person name="Yang H."/>
            <person name="Song W."/>
            <person name="Hou L."/>
            <person name="Xu J."/>
            <person name="Tong Z."/>
            <person name="Xu A."/>
            <person name="Yuan X."/>
            <person name="Wang W."/>
            <person name="Yang Q."/>
            <person name="Chen L."/>
            <person name="Sun Z."/>
            <person name="Wang K."/>
            <person name="Pan B."/>
            <person name="Chen J."/>
            <person name="Bao Y."/>
            <person name="Liu F."/>
            <person name="Qi X."/>
            <person name="Gang D.R."/>
            <person name="Wen J."/>
            <person name="Li J."/>
        </authorList>
    </citation>
    <scope>NUCLEOTIDE SEQUENCE</scope>
    <source>
        <strain evidence="2">Dzin_1.0</strain>
    </source>
</reference>
<comment type="caution">
    <text evidence="2">The sequence shown here is derived from an EMBL/GenBank/DDBJ whole genome shotgun (WGS) entry which is preliminary data.</text>
</comment>
<sequence>MEIHMFYKDNIHENLAAQHDAFTVFIKKKNRRRKEQSKDSSVDAVSKAHRKEASNHLKICHEAGALPSCPNRTEDALTSKIDFEDVDNDDDLDPEMNLIEKLQTLLGD</sequence>
<feature type="region of interest" description="Disordered" evidence="1">
    <location>
        <begin position="29"/>
        <end position="49"/>
    </location>
</feature>
<dbReference type="Proteomes" id="UP001085076">
    <property type="component" value="Miscellaneous, Linkage group lg07"/>
</dbReference>
<dbReference type="EMBL" id="JAGGNH010000007">
    <property type="protein sequence ID" value="KAJ0966663.1"/>
    <property type="molecule type" value="Genomic_DNA"/>
</dbReference>
<gene>
    <name evidence="2" type="ORF">J5N97_023580</name>
</gene>
<evidence type="ECO:0000256" key="1">
    <source>
        <dbReference type="SAM" id="MobiDB-lite"/>
    </source>
</evidence>
<dbReference type="AlphaFoldDB" id="A0A9D5H812"/>
<reference evidence="2" key="1">
    <citation type="submission" date="2021-03" db="EMBL/GenBank/DDBJ databases">
        <authorList>
            <person name="Li Z."/>
            <person name="Yang C."/>
        </authorList>
    </citation>
    <scope>NUCLEOTIDE SEQUENCE</scope>
    <source>
        <strain evidence="2">Dzin_1.0</strain>
        <tissue evidence="2">Leaf</tissue>
    </source>
</reference>
<proteinExistence type="predicted"/>